<organism evidence="3 4">
    <name type="scientific">Athelia psychrophila</name>
    <dbReference type="NCBI Taxonomy" id="1759441"/>
    <lineage>
        <taxon>Eukaryota</taxon>
        <taxon>Fungi</taxon>
        <taxon>Dikarya</taxon>
        <taxon>Basidiomycota</taxon>
        <taxon>Agaricomycotina</taxon>
        <taxon>Agaricomycetes</taxon>
        <taxon>Agaricomycetidae</taxon>
        <taxon>Atheliales</taxon>
        <taxon>Atheliaceae</taxon>
        <taxon>Athelia</taxon>
    </lineage>
</organism>
<proteinExistence type="predicted"/>
<reference evidence="3 4" key="1">
    <citation type="journal article" date="2016" name="Mol. Biol. Evol.">
        <title>Comparative Genomics of Early-Diverging Mushroom-Forming Fungi Provides Insights into the Origins of Lignocellulose Decay Capabilities.</title>
        <authorList>
            <person name="Nagy L.G."/>
            <person name="Riley R."/>
            <person name="Tritt A."/>
            <person name="Adam C."/>
            <person name="Daum C."/>
            <person name="Floudas D."/>
            <person name="Sun H."/>
            <person name="Yadav J.S."/>
            <person name="Pangilinan J."/>
            <person name="Larsson K.H."/>
            <person name="Matsuura K."/>
            <person name="Barry K."/>
            <person name="Labutti K."/>
            <person name="Kuo R."/>
            <person name="Ohm R.A."/>
            <person name="Bhattacharya S.S."/>
            <person name="Shirouzu T."/>
            <person name="Yoshinaga Y."/>
            <person name="Martin F.M."/>
            <person name="Grigoriev I.V."/>
            <person name="Hibbett D.S."/>
        </authorList>
    </citation>
    <scope>NUCLEOTIDE SEQUENCE [LARGE SCALE GENOMIC DNA]</scope>
    <source>
        <strain evidence="3 4">CBS 109695</strain>
    </source>
</reference>
<dbReference type="EMBL" id="KV417588">
    <property type="protein sequence ID" value="KZP16867.1"/>
    <property type="molecule type" value="Genomic_DNA"/>
</dbReference>
<feature type="region of interest" description="Disordered" evidence="1">
    <location>
        <begin position="129"/>
        <end position="186"/>
    </location>
</feature>
<dbReference type="InterPro" id="IPR054464">
    <property type="entry name" value="ULD_fung"/>
</dbReference>
<accession>A0A166FJC8</accession>
<gene>
    <name evidence="3" type="ORF">FIBSPDRAFT_38377</name>
</gene>
<dbReference type="OrthoDB" id="5429838at2759"/>
<feature type="compositionally biased region" description="Basic and acidic residues" evidence="1">
    <location>
        <begin position="151"/>
        <end position="169"/>
    </location>
</feature>
<feature type="compositionally biased region" description="Basic and acidic residues" evidence="1">
    <location>
        <begin position="270"/>
        <end position="279"/>
    </location>
</feature>
<feature type="domain" description="Ubiquitin-like" evidence="2">
    <location>
        <begin position="2"/>
        <end position="53"/>
    </location>
</feature>
<keyword evidence="4" id="KW-1185">Reference proteome</keyword>
<evidence type="ECO:0000313" key="3">
    <source>
        <dbReference type="EMBL" id="KZP16867.1"/>
    </source>
</evidence>
<dbReference type="Proteomes" id="UP000076532">
    <property type="component" value="Unassembled WGS sequence"/>
</dbReference>
<dbReference type="AlphaFoldDB" id="A0A166FJC8"/>
<protein>
    <recommendedName>
        <fullName evidence="2">Ubiquitin-like domain-containing protein</fullName>
    </recommendedName>
</protein>
<sequence>MISGFCRGVAGDVVILRGDYRILDSEDDQVINPEEFAFILQPGMAVDLSIVFHDQAEERQGSEGYSCPRCQHANSRYTGWVNCANCNVSFTISPGEKSIVSPETEQYASTDDRHLFRKISVFQAAAGIDGRELPRDNESRDSQAAPEPVEDEHRSVAASIDDRESLREDEPQDPQAAPEPVDDGHGSVIASILAGIVTAGIVAAGIEDRESLREDEPQDSQAAPELVDDEHGLVAAEIDDKESAKEGDPGESQAAPESVDDGHSSVAASIDDRESLREDEPQDSQAAPESVDDEHGSVAAGIDGGESVGEDEPQGSQVAPEPVDNEHGPVAADIDDRVSIDGPYSSLSHYYALESAKDGNPWESQVTPPRQPRQPRQPRRLHIRASGEVSADQMARLDVTRRVEFQKHRSNLIGEGSYGQVYKAWYIRSNGQKILVGCSQSHNE</sequence>
<evidence type="ECO:0000256" key="1">
    <source>
        <dbReference type="SAM" id="MobiDB-lite"/>
    </source>
</evidence>
<feature type="region of interest" description="Disordered" evidence="1">
    <location>
        <begin position="357"/>
        <end position="380"/>
    </location>
</feature>
<evidence type="ECO:0000313" key="4">
    <source>
        <dbReference type="Proteomes" id="UP000076532"/>
    </source>
</evidence>
<dbReference type="Pfam" id="PF22893">
    <property type="entry name" value="ULD_2"/>
    <property type="match status" value="1"/>
</dbReference>
<feature type="region of interest" description="Disordered" evidence="1">
    <location>
        <begin position="208"/>
        <end position="343"/>
    </location>
</feature>
<feature type="compositionally biased region" description="Basic and acidic residues" evidence="1">
    <location>
        <begin position="129"/>
        <end position="141"/>
    </location>
</feature>
<evidence type="ECO:0000259" key="2">
    <source>
        <dbReference type="Pfam" id="PF22893"/>
    </source>
</evidence>
<name>A0A166FJC8_9AGAM</name>